<dbReference type="RefSeq" id="WP_147041139.1">
    <property type="nucleotide sequence ID" value="NZ_BJYZ01000046.1"/>
</dbReference>
<dbReference type="Pfam" id="PF05016">
    <property type="entry name" value="ParE_toxin"/>
    <property type="match status" value="1"/>
</dbReference>
<protein>
    <submittedName>
        <fullName evidence="2">Plasmid stabilization protein</fullName>
    </submittedName>
</protein>
<name>A0A512E1K5_9PROT</name>
<dbReference type="OrthoDB" id="8369899at2"/>
<dbReference type="InterPro" id="IPR007712">
    <property type="entry name" value="RelE/ParE_toxin"/>
</dbReference>
<evidence type="ECO:0000313" key="2">
    <source>
        <dbReference type="EMBL" id="GEO42607.1"/>
    </source>
</evidence>
<keyword evidence="1" id="KW-1277">Toxin-antitoxin system</keyword>
<organism evidence="2 3">
    <name type="scientific">Skermanella aerolata</name>
    <dbReference type="NCBI Taxonomy" id="393310"/>
    <lineage>
        <taxon>Bacteria</taxon>
        <taxon>Pseudomonadati</taxon>
        <taxon>Pseudomonadota</taxon>
        <taxon>Alphaproteobacteria</taxon>
        <taxon>Rhodospirillales</taxon>
        <taxon>Azospirillaceae</taxon>
        <taxon>Skermanella</taxon>
    </lineage>
</organism>
<evidence type="ECO:0000313" key="3">
    <source>
        <dbReference type="Proteomes" id="UP000321523"/>
    </source>
</evidence>
<proteinExistence type="predicted"/>
<dbReference type="InterPro" id="IPR035093">
    <property type="entry name" value="RelE/ParE_toxin_dom_sf"/>
</dbReference>
<evidence type="ECO:0000256" key="1">
    <source>
        <dbReference type="ARBA" id="ARBA00022649"/>
    </source>
</evidence>
<accession>A0A512E1K5</accession>
<dbReference type="AlphaFoldDB" id="A0A512E1K5"/>
<comment type="caution">
    <text evidence="2">The sequence shown here is derived from an EMBL/GenBank/DDBJ whole genome shotgun (WGS) entry which is preliminary data.</text>
</comment>
<sequence>MTRCRFSALAVSDLEAIGDFIARDNPRRAVTFLRELQDYCHQQITVRPSSFPLREDLGRSLRMAVHGRYLIFFTPLDDGVLIERVVHGARNRKDLP</sequence>
<dbReference type="Gene3D" id="3.30.2310.20">
    <property type="entry name" value="RelE-like"/>
    <property type="match status" value="1"/>
</dbReference>
<dbReference type="Proteomes" id="UP000321523">
    <property type="component" value="Unassembled WGS sequence"/>
</dbReference>
<reference evidence="2 3" key="1">
    <citation type="submission" date="2019-07" db="EMBL/GenBank/DDBJ databases">
        <title>Whole genome shotgun sequence of Skermanella aerolata NBRC 106429.</title>
        <authorList>
            <person name="Hosoyama A."/>
            <person name="Uohara A."/>
            <person name="Ohji S."/>
            <person name="Ichikawa N."/>
        </authorList>
    </citation>
    <scope>NUCLEOTIDE SEQUENCE [LARGE SCALE GENOMIC DNA]</scope>
    <source>
        <strain evidence="2 3">NBRC 106429</strain>
    </source>
</reference>
<keyword evidence="3" id="KW-1185">Reference proteome</keyword>
<gene>
    <name evidence="2" type="ORF">SAE02_67550</name>
</gene>
<dbReference type="EMBL" id="BJYZ01000046">
    <property type="protein sequence ID" value="GEO42607.1"/>
    <property type="molecule type" value="Genomic_DNA"/>
</dbReference>